<dbReference type="RefSeq" id="WP_379748402.1">
    <property type="nucleotide sequence ID" value="NZ_JBHSKV010000013.1"/>
</dbReference>
<accession>A0ABD5QRC8</accession>
<evidence type="ECO:0000313" key="3">
    <source>
        <dbReference type="Proteomes" id="UP001596145"/>
    </source>
</evidence>
<name>A0ABD5QRC8_9EURY</name>
<protein>
    <submittedName>
        <fullName evidence="2">Uncharacterized protein</fullName>
    </submittedName>
</protein>
<feature type="non-terminal residue" evidence="2">
    <location>
        <position position="69"/>
    </location>
</feature>
<proteinExistence type="predicted"/>
<dbReference type="AlphaFoldDB" id="A0ABD5QRC8"/>
<keyword evidence="3" id="KW-1185">Reference proteome</keyword>
<organism evidence="2 3">
    <name type="scientific">Halorubrum glutamatedens</name>
    <dbReference type="NCBI Taxonomy" id="2707018"/>
    <lineage>
        <taxon>Archaea</taxon>
        <taxon>Methanobacteriati</taxon>
        <taxon>Methanobacteriota</taxon>
        <taxon>Stenosarchaea group</taxon>
        <taxon>Halobacteria</taxon>
        <taxon>Halobacteriales</taxon>
        <taxon>Haloferacaceae</taxon>
        <taxon>Halorubrum</taxon>
    </lineage>
</organism>
<evidence type="ECO:0000313" key="2">
    <source>
        <dbReference type="EMBL" id="MFC5134825.1"/>
    </source>
</evidence>
<dbReference type="Proteomes" id="UP001596145">
    <property type="component" value="Unassembled WGS sequence"/>
</dbReference>
<feature type="compositionally biased region" description="Polar residues" evidence="1">
    <location>
        <begin position="31"/>
        <end position="46"/>
    </location>
</feature>
<reference evidence="2 3" key="1">
    <citation type="journal article" date="2019" name="Int. J. Syst. Evol. Microbiol.">
        <title>The Global Catalogue of Microorganisms (GCM) 10K type strain sequencing project: providing services to taxonomists for standard genome sequencing and annotation.</title>
        <authorList>
            <consortium name="The Broad Institute Genomics Platform"/>
            <consortium name="The Broad Institute Genome Sequencing Center for Infectious Disease"/>
            <person name="Wu L."/>
            <person name="Ma J."/>
        </authorList>
    </citation>
    <scope>NUCLEOTIDE SEQUENCE [LARGE SCALE GENOMIC DNA]</scope>
    <source>
        <strain evidence="2 3">CGMCC 1.16026</strain>
    </source>
</reference>
<gene>
    <name evidence="2" type="ORF">ACFPJA_08885</name>
</gene>
<evidence type="ECO:0000256" key="1">
    <source>
        <dbReference type="SAM" id="MobiDB-lite"/>
    </source>
</evidence>
<sequence length="69" mass="7782">MKNAIIETMPEKTSPDAHSTSNIPKRRRTPDTVNVPNINKNSPKNCSIENEVHERDHSVLTSFLRLLSA</sequence>
<feature type="region of interest" description="Disordered" evidence="1">
    <location>
        <begin position="1"/>
        <end position="46"/>
    </location>
</feature>
<dbReference type="EMBL" id="JBHSKV010000013">
    <property type="protein sequence ID" value="MFC5134825.1"/>
    <property type="molecule type" value="Genomic_DNA"/>
</dbReference>
<comment type="caution">
    <text evidence="2">The sequence shown here is derived from an EMBL/GenBank/DDBJ whole genome shotgun (WGS) entry which is preliminary data.</text>
</comment>